<dbReference type="FunFam" id="1.10.287.950:FF:000001">
    <property type="entry name" value="Methyl-accepting chemotaxis sensory transducer"/>
    <property type="match status" value="1"/>
</dbReference>
<organism evidence="8 9">
    <name type="scientific">Simplicispira suum</name>
    <dbReference type="NCBI Taxonomy" id="2109915"/>
    <lineage>
        <taxon>Bacteria</taxon>
        <taxon>Pseudomonadati</taxon>
        <taxon>Pseudomonadota</taxon>
        <taxon>Betaproteobacteria</taxon>
        <taxon>Burkholderiales</taxon>
        <taxon>Comamonadaceae</taxon>
        <taxon>Simplicispira</taxon>
    </lineage>
</organism>
<evidence type="ECO:0000256" key="1">
    <source>
        <dbReference type="ARBA" id="ARBA00004370"/>
    </source>
</evidence>
<evidence type="ECO:0000256" key="5">
    <source>
        <dbReference type="SAM" id="Phobius"/>
    </source>
</evidence>
<dbReference type="InterPro" id="IPR003660">
    <property type="entry name" value="HAMP_dom"/>
</dbReference>
<dbReference type="Pfam" id="PF00672">
    <property type="entry name" value="HAMP"/>
    <property type="match status" value="1"/>
</dbReference>
<accession>A0A2S0N4I2</accession>
<keyword evidence="2" id="KW-0488">Methylation</keyword>
<dbReference type="InterPro" id="IPR051310">
    <property type="entry name" value="MCP_chemotaxis"/>
</dbReference>
<dbReference type="GO" id="GO:0005886">
    <property type="term" value="C:plasma membrane"/>
    <property type="evidence" value="ECO:0007669"/>
    <property type="project" value="TreeGrafter"/>
</dbReference>
<dbReference type="InterPro" id="IPR004090">
    <property type="entry name" value="Chemotax_Me-accpt_rcpt"/>
</dbReference>
<dbReference type="SMART" id="SM00304">
    <property type="entry name" value="HAMP"/>
    <property type="match status" value="1"/>
</dbReference>
<gene>
    <name evidence="8" type="ORF">C6571_04495</name>
</gene>
<dbReference type="PANTHER" id="PTHR43531:SF14">
    <property type="entry name" value="METHYL-ACCEPTING CHEMOTAXIS PROTEIN I-RELATED"/>
    <property type="match status" value="1"/>
</dbReference>
<dbReference type="Pfam" id="PF12729">
    <property type="entry name" value="4HB_MCP_1"/>
    <property type="match status" value="1"/>
</dbReference>
<feature type="transmembrane region" description="Helical" evidence="5">
    <location>
        <begin position="193"/>
        <end position="216"/>
    </location>
</feature>
<dbReference type="CDD" id="cd11386">
    <property type="entry name" value="MCP_signal"/>
    <property type="match status" value="1"/>
</dbReference>
<dbReference type="InterPro" id="IPR024478">
    <property type="entry name" value="HlyB_4HB_MCP"/>
</dbReference>
<evidence type="ECO:0000259" key="7">
    <source>
        <dbReference type="PROSITE" id="PS50885"/>
    </source>
</evidence>
<proteinExistence type="inferred from homology"/>
<dbReference type="GO" id="GO:0006935">
    <property type="term" value="P:chemotaxis"/>
    <property type="evidence" value="ECO:0007669"/>
    <property type="project" value="InterPro"/>
</dbReference>
<dbReference type="KEGG" id="simp:C6571_04495"/>
<evidence type="ECO:0000259" key="6">
    <source>
        <dbReference type="PROSITE" id="PS50111"/>
    </source>
</evidence>
<feature type="transmembrane region" description="Helical" evidence="5">
    <location>
        <begin position="14"/>
        <end position="36"/>
    </location>
</feature>
<comment type="similarity">
    <text evidence="3">Belongs to the methyl-accepting chemotaxis (MCP) protein family.</text>
</comment>
<dbReference type="InterPro" id="IPR004089">
    <property type="entry name" value="MCPsignal_dom"/>
</dbReference>
<dbReference type="CDD" id="cd06225">
    <property type="entry name" value="HAMP"/>
    <property type="match status" value="1"/>
</dbReference>
<keyword evidence="9" id="KW-1185">Reference proteome</keyword>
<evidence type="ECO:0000256" key="2">
    <source>
        <dbReference type="ARBA" id="ARBA00022481"/>
    </source>
</evidence>
<dbReference type="EMBL" id="CP027669">
    <property type="protein sequence ID" value="AVO43064.1"/>
    <property type="molecule type" value="Genomic_DNA"/>
</dbReference>
<evidence type="ECO:0000313" key="8">
    <source>
        <dbReference type="EMBL" id="AVO43064.1"/>
    </source>
</evidence>
<feature type="domain" description="Methyl-accepting transducer" evidence="6">
    <location>
        <begin position="274"/>
        <end position="503"/>
    </location>
</feature>
<evidence type="ECO:0000256" key="3">
    <source>
        <dbReference type="ARBA" id="ARBA00029447"/>
    </source>
</evidence>
<protein>
    <submittedName>
        <fullName evidence="8">Chemotaxis protein</fullName>
    </submittedName>
</protein>
<dbReference type="PROSITE" id="PS50111">
    <property type="entry name" value="CHEMOTAXIS_TRANSDUC_2"/>
    <property type="match status" value="1"/>
</dbReference>
<dbReference type="Gene3D" id="1.10.287.950">
    <property type="entry name" value="Methyl-accepting chemotaxis protein"/>
    <property type="match status" value="1"/>
</dbReference>
<dbReference type="SMART" id="SM00283">
    <property type="entry name" value="MA"/>
    <property type="match status" value="1"/>
</dbReference>
<feature type="domain" description="HAMP" evidence="7">
    <location>
        <begin position="217"/>
        <end position="269"/>
    </location>
</feature>
<keyword evidence="5" id="KW-0812">Transmembrane</keyword>
<evidence type="ECO:0000313" key="9">
    <source>
        <dbReference type="Proteomes" id="UP000239326"/>
    </source>
</evidence>
<keyword evidence="5" id="KW-1133">Transmembrane helix</keyword>
<dbReference type="SUPFAM" id="SSF58104">
    <property type="entry name" value="Methyl-accepting chemotaxis protein (MCP) signaling domain"/>
    <property type="match status" value="1"/>
</dbReference>
<reference evidence="8 9" key="1">
    <citation type="submission" date="2018-03" db="EMBL/GenBank/DDBJ databases">
        <title>Genome sequencing of Simplicispira sp.</title>
        <authorList>
            <person name="Kim S.-J."/>
            <person name="Heo J."/>
            <person name="Kwon S.-W."/>
        </authorList>
    </citation>
    <scope>NUCLEOTIDE SEQUENCE [LARGE SCALE GENOMIC DNA]</scope>
    <source>
        <strain evidence="8 9">SC1-8</strain>
    </source>
</reference>
<dbReference type="GO" id="GO:0007165">
    <property type="term" value="P:signal transduction"/>
    <property type="evidence" value="ECO:0007669"/>
    <property type="project" value="UniProtKB-KW"/>
</dbReference>
<comment type="subcellular location">
    <subcellularLocation>
        <location evidence="1">Membrane</location>
    </subcellularLocation>
</comment>
<sequence length="688" mass="73016">MALAGKATSIRTRLYFATVFSLLLLVGVGLLGYVGLDRTRDTVTVLFKQHVQTLTDMSDLRTTLGEMRRVEKDIILNFNNAVEVASQREIWAKTLASLRARLAAVRTLKADDASFTTAIDKTLEEVKQYEDGVSPVFAQIEAAQLDGAGGAAYADKFKGHMEASDELLAGLATQARTQMDEARAGVDARAARLSLAMLAAVLLALAIVLPLTIFTLRSITASLVQARGLAEHIAAGDLSHDVAPRSQDELGQLVLTMGRMQESLRTLVRQVQDAAGNISTASAEIATGNMDLSQRTEQTAANLEEVAASMDMLTGTVQHNADNSRSASASAGDAGAVAGRGGEVVSQVVNTMEQISTSSRKISDITGVIDGIAFQTNILALNAAVEAARAGEQGRGFAVVASEVRSLAGRSADAAKEIKALIGASVGRVEDGARLVGQAGQTMTEIVGSVQRVSSIIGEISASAAEERDNIEQIGQAVRHLDQMTQQNAALVEQSAAASQSLREQAANLTRAVSQFKLGEAAAHAHAPKARPMQRLPHRRVRWLTNGSHSDWVKGVVRPGAGRWRFARPMSGAGRQPGSGAVALQPLHAARHSGVRNPDHVLPGALGSTACFGQRRRNTGQHGCERFAAAGCQVRQLLCPGVDLVARQVCPREAFPAAKIHFAQPGVRLQSQIGPQRLYCKRKQLTSL</sequence>
<dbReference type="Pfam" id="PF00015">
    <property type="entry name" value="MCPsignal"/>
    <property type="match status" value="1"/>
</dbReference>
<dbReference type="Proteomes" id="UP000239326">
    <property type="component" value="Chromosome"/>
</dbReference>
<keyword evidence="4" id="KW-0807">Transducer</keyword>
<keyword evidence="5" id="KW-0472">Membrane</keyword>
<dbReference type="PRINTS" id="PR00260">
    <property type="entry name" value="CHEMTRNSDUCR"/>
</dbReference>
<evidence type="ECO:0000256" key="4">
    <source>
        <dbReference type="PROSITE-ProRule" id="PRU00284"/>
    </source>
</evidence>
<dbReference type="GO" id="GO:0004888">
    <property type="term" value="F:transmembrane signaling receptor activity"/>
    <property type="evidence" value="ECO:0007669"/>
    <property type="project" value="InterPro"/>
</dbReference>
<dbReference type="AlphaFoldDB" id="A0A2S0N4I2"/>
<dbReference type="PROSITE" id="PS50885">
    <property type="entry name" value="HAMP"/>
    <property type="match status" value="1"/>
</dbReference>
<dbReference type="PANTHER" id="PTHR43531">
    <property type="entry name" value="PROTEIN ICFG"/>
    <property type="match status" value="1"/>
</dbReference>
<name>A0A2S0N4I2_9BURK</name>